<evidence type="ECO:0000256" key="12">
    <source>
        <dbReference type="ARBA" id="ARBA00042730"/>
    </source>
</evidence>
<dbReference type="EC" id="5.3.3.12" evidence="8"/>
<dbReference type="InterPro" id="IPR014347">
    <property type="entry name" value="Tautomerase/MIF_sf"/>
</dbReference>
<evidence type="ECO:0000256" key="11">
    <source>
        <dbReference type="ARBA" id="ARBA00041912"/>
    </source>
</evidence>
<evidence type="ECO:0000256" key="2">
    <source>
        <dbReference type="ARBA" id="ARBA00005851"/>
    </source>
</evidence>
<keyword evidence="14" id="KW-1185">Reference proteome</keyword>
<dbReference type="InterPro" id="IPR001398">
    <property type="entry name" value="Macrophage_inhib_fac"/>
</dbReference>
<protein>
    <recommendedName>
        <fullName evidence="12">L-dopachrome isomerase</fullName>
        <ecNumber evidence="9">5.3.2.1</ecNumber>
        <ecNumber evidence="8">5.3.3.12</ecNumber>
    </recommendedName>
    <alternativeName>
        <fullName evidence="10">L-dopachrome tautomerase</fullName>
    </alternativeName>
    <alternativeName>
        <fullName evidence="11">Phenylpyruvate tautomerase</fullName>
    </alternativeName>
</protein>
<comment type="catalytic activity">
    <reaction evidence="7">
        <text>L-dopachrome = 5,6-dihydroxyindole-2-carboxylate</text>
        <dbReference type="Rhea" id="RHEA:13041"/>
        <dbReference type="ChEBI" id="CHEBI:16875"/>
        <dbReference type="ChEBI" id="CHEBI:57509"/>
        <dbReference type="EC" id="5.3.3.12"/>
    </reaction>
</comment>
<dbReference type="PANTHER" id="PTHR11954:SF6">
    <property type="entry name" value="MACROPHAGE MIGRATION INHIBITORY FACTOR"/>
    <property type="match status" value="1"/>
</dbReference>
<keyword evidence="3" id="KW-0202">Cytokine</keyword>
<accession>A0A401GMD7</accession>
<keyword evidence="5" id="KW-0413">Isomerase</keyword>
<comment type="similarity">
    <text evidence="2">Belongs to the MIF family.</text>
</comment>
<dbReference type="GO" id="GO:0004167">
    <property type="term" value="F:dopachrome isomerase activity"/>
    <property type="evidence" value="ECO:0007669"/>
    <property type="project" value="UniProtKB-EC"/>
</dbReference>
<evidence type="ECO:0000256" key="7">
    <source>
        <dbReference type="ARBA" id="ARBA00036823"/>
    </source>
</evidence>
<dbReference type="Pfam" id="PF01187">
    <property type="entry name" value="MIF"/>
    <property type="match status" value="1"/>
</dbReference>
<evidence type="ECO:0000256" key="3">
    <source>
        <dbReference type="ARBA" id="ARBA00022514"/>
    </source>
</evidence>
<comment type="catalytic activity">
    <reaction evidence="6">
        <text>3-phenylpyruvate = enol-phenylpyruvate</text>
        <dbReference type="Rhea" id="RHEA:17097"/>
        <dbReference type="ChEBI" id="CHEBI:16815"/>
        <dbReference type="ChEBI" id="CHEBI:18005"/>
        <dbReference type="EC" id="5.3.2.1"/>
    </reaction>
</comment>
<name>A0A401GMD7_9APHY</name>
<dbReference type="RefSeq" id="XP_027614279.1">
    <property type="nucleotide sequence ID" value="XM_027758478.1"/>
</dbReference>
<dbReference type="PANTHER" id="PTHR11954">
    <property type="entry name" value="D-DOPACHROME DECARBOXYLASE"/>
    <property type="match status" value="1"/>
</dbReference>
<comment type="caution">
    <text evidence="13">The sequence shown here is derived from an EMBL/GenBank/DDBJ whole genome shotgun (WGS) entry which is preliminary data.</text>
</comment>
<dbReference type="InParanoid" id="A0A401GMD7"/>
<dbReference type="GO" id="GO:0050178">
    <property type="term" value="F:phenylpyruvate tautomerase activity"/>
    <property type="evidence" value="ECO:0007669"/>
    <property type="project" value="UniProtKB-EC"/>
</dbReference>
<evidence type="ECO:0000256" key="6">
    <source>
        <dbReference type="ARBA" id="ARBA00036735"/>
    </source>
</evidence>
<evidence type="ECO:0000313" key="13">
    <source>
        <dbReference type="EMBL" id="GBE83366.1"/>
    </source>
</evidence>
<dbReference type="EMBL" id="BFAD01000005">
    <property type="protein sequence ID" value="GBE83366.1"/>
    <property type="molecule type" value="Genomic_DNA"/>
</dbReference>
<dbReference type="OrthoDB" id="255819at2759"/>
<dbReference type="GO" id="GO:0005615">
    <property type="term" value="C:extracellular space"/>
    <property type="evidence" value="ECO:0007669"/>
    <property type="project" value="UniProtKB-KW"/>
</dbReference>
<evidence type="ECO:0000256" key="1">
    <source>
        <dbReference type="ARBA" id="ARBA00004613"/>
    </source>
</evidence>
<evidence type="ECO:0000313" key="14">
    <source>
        <dbReference type="Proteomes" id="UP000287166"/>
    </source>
</evidence>
<dbReference type="AlphaFoldDB" id="A0A401GMD7"/>
<gene>
    <name evidence="13" type="ORF">SCP_0504140</name>
</gene>
<dbReference type="Gene3D" id="3.30.429.10">
    <property type="entry name" value="Macrophage Migration Inhibitory Factor"/>
    <property type="match status" value="1"/>
</dbReference>
<dbReference type="EC" id="5.3.2.1" evidence="9"/>
<organism evidence="13 14">
    <name type="scientific">Sparassis crispa</name>
    <dbReference type="NCBI Taxonomy" id="139825"/>
    <lineage>
        <taxon>Eukaryota</taxon>
        <taxon>Fungi</taxon>
        <taxon>Dikarya</taxon>
        <taxon>Basidiomycota</taxon>
        <taxon>Agaricomycotina</taxon>
        <taxon>Agaricomycetes</taxon>
        <taxon>Polyporales</taxon>
        <taxon>Sparassidaceae</taxon>
        <taxon>Sparassis</taxon>
    </lineage>
</organism>
<evidence type="ECO:0000256" key="10">
    <source>
        <dbReference type="ARBA" id="ARBA00041631"/>
    </source>
</evidence>
<proteinExistence type="inferred from homology"/>
<evidence type="ECO:0000256" key="8">
    <source>
        <dbReference type="ARBA" id="ARBA00038932"/>
    </source>
</evidence>
<dbReference type="Proteomes" id="UP000287166">
    <property type="component" value="Unassembled WGS sequence"/>
</dbReference>
<keyword evidence="4" id="KW-0964">Secreted</keyword>
<dbReference type="SUPFAM" id="SSF55331">
    <property type="entry name" value="Tautomerase/MIF"/>
    <property type="match status" value="1"/>
</dbReference>
<dbReference type="GeneID" id="38780283"/>
<evidence type="ECO:0000256" key="9">
    <source>
        <dbReference type="ARBA" id="ARBA00039086"/>
    </source>
</evidence>
<evidence type="ECO:0000256" key="5">
    <source>
        <dbReference type="ARBA" id="ARBA00023235"/>
    </source>
</evidence>
<evidence type="ECO:0000256" key="4">
    <source>
        <dbReference type="ARBA" id="ARBA00022525"/>
    </source>
</evidence>
<reference evidence="13 14" key="1">
    <citation type="journal article" date="2018" name="Sci. Rep.">
        <title>Genome sequence of the cauliflower mushroom Sparassis crispa (Hanabiratake) and its association with beneficial usage.</title>
        <authorList>
            <person name="Kiyama R."/>
            <person name="Furutani Y."/>
            <person name="Kawaguchi K."/>
            <person name="Nakanishi T."/>
        </authorList>
    </citation>
    <scope>NUCLEOTIDE SEQUENCE [LARGE SCALE GENOMIC DNA]</scope>
</reference>
<sequence>MPALELKTNVALTDPKAFILEFHLFGAKVLNKPPSAMSLSYTYNENLTFNGTFDPAFLLTITSLDNLSPESNEKYSKALFDFFEEKLGVPNDRGYITFFDPKRENMGFKSTHCGVLLPKAK</sequence>
<comment type="subcellular location">
    <subcellularLocation>
        <location evidence="1">Secreted</location>
    </subcellularLocation>
</comment>
<dbReference type="STRING" id="139825.A0A401GMD7"/>